<evidence type="ECO:0000313" key="2">
    <source>
        <dbReference type="Proteomes" id="UP000247409"/>
    </source>
</evidence>
<organism evidence="1 2">
    <name type="scientific">Gracilariopsis chorda</name>
    <dbReference type="NCBI Taxonomy" id="448386"/>
    <lineage>
        <taxon>Eukaryota</taxon>
        <taxon>Rhodophyta</taxon>
        <taxon>Florideophyceae</taxon>
        <taxon>Rhodymeniophycidae</taxon>
        <taxon>Gracilariales</taxon>
        <taxon>Gracilariaceae</taxon>
        <taxon>Gracilariopsis</taxon>
    </lineage>
</organism>
<reference evidence="1 2" key="1">
    <citation type="journal article" date="2018" name="Mol. Biol. Evol.">
        <title>Analysis of the draft genome of the red seaweed Gracilariopsis chorda provides insights into genome size evolution in Rhodophyta.</title>
        <authorList>
            <person name="Lee J."/>
            <person name="Yang E.C."/>
            <person name="Graf L."/>
            <person name="Yang J.H."/>
            <person name="Qiu H."/>
            <person name="Zel Zion U."/>
            <person name="Chan C.X."/>
            <person name="Stephens T.G."/>
            <person name="Weber A.P.M."/>
            <person name="Boo G.H."/>
            <person name="Boo S.M."/>
            <person name="Kim K.M."/>
            <person name="Shin Y."/>
            <person name="Jung M."/>
            <person name="Lee S.J."/>
            <person name="Yim H.S."/>
            <person name="Lee J.H."/>
            <person name="Bhattacharya D."/>
            <person name="Yoon H.S."/>
        </authorList>
    </citation>
    <scope>NUCLEOTIDE SEQUENCE [LARGE SCALE GENOMIC DNA]</scope>
    <source>
        <strain evidence="1 2">SKKU-2015</strain>
        <tissue evidence="1">Whole body</tissue>
    </source>
</reference>
<comment type="caution">
    <text evidence="1">The sequence shown here is derived from an EMBL/GenBank/DDBJ whole genome shotgun (WGS) entry which is preliminary data.</text>
</comment>
<sequence length="115" mass="12626">MWPMRIALSPRGSRAAPVAEYCEPEQWSSDHFFMSAPDVPTISGSASAVVPDLNVADAGMIDPIAAMPARSIRRQRQLRIAFGRDGSSVGVRLSAKQRGILELTQEIQRLKYTVD</sequence>
<dbReference type="EMBL" id="NBIV01000007">
    <property type="protein sequence ID" value="PXF49254.1"/>
    <property type="molecule type" value="Genomic_DNA"/>
</dbReference>
<name>A0A2V3J4E5_9FLOR</name>
<gene>
    <name evidence="1" type="ORF">BWQ96_01043</name>
</gene>
<dbReference type="AlphaFoldDB" id="A0A2V3J4E5"/>
<proteinExistence type="predicted"/>
<keyword evidence="2" id="KW-1185">Reference proteome</keyword>
<accession>A0A2V3J4E5</accession>
<dbReference type="Proteomes" id="UP000247409">
    <property type="component" value="Unassembled WGS sequence"/>
</dbReference>
<protein>
    <submittedName>
        <fullName evidence="1">Uncharacterized protein</fullName>
    </submittedName>
</protein>
<evidence type="ECO:0000313" key="1">
    <source>
        <dbReference type="EMBL" id="PXF49254.1"/>
    </source>
</evidence>